<dbReference type="Pfam" id="PF14460">
    <property type="entry name" value="Prok-E2_D"/>
    <property type="match status" value="1"/>
</dbReference>
<dbReference type="InterPro" id="IPR022280">
    <property type="entry name" value="PRTRC_protein-B"/>
</dbReference>
<evidence type="ECO:0000313" key="1">
    <source>
        <dbReference type="EMBL" id="AXH00859.1"/>
    </source>
</evidence>
<dbReference type="NCBIfam" id="TIGR03737">
    <property type="entry name" value="PRTRC_B"/>
    <property type="match status" value="1"/>
</dbReference>
<geneLocation type="plasmid" evidence="2">
    <name>pdrdi</name>
</geneLocation>
<dbReference type="RefSeq" id="WP_114673507.1">
    <property type="nucleotide sequence ID" value="NZ_CP031163.1"/>
</dbReference>
<name>A0A345IMD6_9DEIO</name>
<accession>A0A345IMD6</accession>
<organism evidence="1 2">
    <name type="scientific">Deinococcus wulumuqiensis</name>
    <dbReference type="NCBI Taxonomy" id="980427"/>
    <lineage>
        <taxon>Bacteria</taxon>
        <taxon>Thermotogati</taxon>
        <taxon>Deinococcota</taxon>
        <taxon>Deinococci</taxon>
        <taxon>Deinococcales</taxon>
        <taxon>Deinococcaceae</taxon>
        <taxon>Deinococcus</taxon>
    </lineage>
</organism>
<dbReference type="EMBL" id="CP031163">
    <property type="protein sequence ID" value="AXH00859.1"/>
    <property type="molecule type" value="Genomic_DNA"/>
</dbReference>
<dbReference type="Proteomes" id="UP000253744">
    <property type="component" value="Plasmid pDrdI"/>
</dbReference>
<dbReference type="AlphaFoldDB" id="A0A345IMD6"/>
<evidence type="ECO:0000313" key="2">
    <source>
        <dbReference type="Proteomes" id="UP000253744"/>
    </source>
</evidence>
<protein>
    <submittedName>
        <fullName evidence="1">PRTRC system protein B</fullName>
    </submittedName>
</protein>
<proteinExistence type="predicted"/>
<keyword evidence="1" id="KW-0614">Plasmid</keyword>
<reference evidence="1 2" key="1">
    <citation type="submission" date="2018-07" db="EMBL/GenBank/DDBJ databases">
        <title>Complete Genome and Methylome Analysis of Deinococcus wulumuqiensis NEB 479.</title>
        <authorList>
            <person name="Fomenkov A."/>
            <person name="Luyten Y."/>
            <person name="Vincze T."/>
            <person name="Anton B.P."/>
            <person name="Clark T."/>
            <person name="Roberts R.J."/>
            <person name="Morgan R.D."/>
        </authorList>
    </citation>
    <scope>NUCLEOTIDE SEQUENCE [LARGE SCALE GENOMIC DNA]</scope>
    <source>
        <strain evidence="1 2">NEB 479</strain>
        <plasmid evidence="2">Plasmid pdrdi</plasmid>
    </source>
</reference>
<dbReference type="KEGG" id="dwu:DVJ83_17210"/>
<dbReference type="InterPro" id="IPR032787">
    <property type="entry name" value="Prok-E2_D"/>
</dbReference>
<sequence length="237" mass="25971">MPYSSDLSKTGVTRPQAIPPQLALLFYGDVILKHPVLDTGAGYDLGAGATLSPDDLNALGELLARQGIIRTRPNTLGCGVANLVWWVPPGVRPLHFDAKYEQTRSIARLSGVPVPHPGLVLAATASELRVFAVRGPERPGDTTLLYHAPFWNIFQNNKMCQGTVRYPRSLQPAAQEAWEDAFFNSVFTGPSRQDKYLAWGRSYEELLERAIRDGAFPEDVLIGSRLTLADLLDGKSS</sequence>
<gene>
    <name evidence="1" type="ORF">DVJ83_17210</name>
</gene>